<dbReference type="EMBL" id="CAXLJM020000173">
    <property type="protein sequence ID" value="CAL8148640.1"/>
    <property type="molecule type" value="Genomic_DNA"/>
</dbReference>
<keyword evidence="1" id="KW-1133">Transmembrane helix</keyword>
<evidence type="ECO:0008006" key="4">
    <source>
        <dbReference type="Google" id="ProtNLM"/>
    </source>
</evidence>
<accession>A0ABP1SB41</accession>
<proteinExistence type="predicted"/>
<reference evidence="2 3" key="1">
    <citation type="submission" date="2024-08" db="EMBL/GenBank/DDBJ databases">
        <authorList>
            <person name="Cucini C."/>
            <person name="Frati F."/>
        </authorList>
    </citation>
    <scope>NUCLEOTIDE SEQUENCE [LARGE SCALE GENOMIC DNA]</scope>
</reference>
<keyword evidence="1" id="KW-0472">Membrane</keyword>
<name>A0ABP1SB41_9HEXA</name>
<feature type="transmembrane region" description="Helical" evidence="1">
    <location>
        <begin position="138"/>
        <end position="157"/>
    </location>
</feature>
<dbReference type="Proteomes" id="UP001642540">
    <property type="component" value="Unassembled WGS sequence"/>
</dbReference>
<evidence type="ECO:0000256" key="1">
    <source>
        <dbReference type="SAM" id="Phobius"/>
    </source>
</evidence>
<feature type="transmembrane region" description="Helical" evidence="1">
    <location>
        <begin position="188"/>
        <end position="206"/>
    </location>
</feature>
<organism evidence="2 3">
    <name type="scientific">Orchesella dallaii</name>
    <dbReference type="NCBI Taxonomy" id="48710"/>
    <lineage>
        <taxon>Eukaryota</taxon>
        <taxon>Metazoa</taxon>
        <taxon>Ecdysozoa</taxon>
        <taxon>Arthropoda</taxon>
        <taxon>Hexapoda</taxon>
        <taxon>Collembola</taxon>
        <taxon>Entomobryomorpha</taxon>
        <taxon>Entomobryoidea</taxon>
        <taxon>Orchesellidae</taxon>
        <taxon>Orchesellinae</taxon>
        <taxon>Orchesella</taxon>
    </lineage>
</organism>
<gene>
    <name evidence="2" type="ORF">ODALV1_LOCUS31485</name>
</gene>
<protein>
    <recommendedName>
        <fullName evidence="4">Gustatory receptor</fullName>
    </recommendedName>
</protein>
<evidence type="ECO:0000313" key="3">
    <source>
        <dbReference type="Proteomes" id="UP001642540"/>
    </source>
</evidence>
<keyword evidence="1" id="KW-0812">Transmembrane</keyword>
<sequence>MLLNEGFLRIYILHLNLLHTVGTFTFKFNPENEKLEICSHPQLRWQNCKWFIHLLFGSMLWIQWVHGAINGMNLSVSCECLLYASLRLVELLTIWTYTKRRESVVELFNLMFQFEKIYIKGNKVTYVKMGKWEKRKNIFLHLAAFFGGSAIAVLYTIQRWFTPCTPVTFAYFILKECRTDVGDLKWSLISNLYLIGIATLSFWLTIDMFNRLVFQIINLSYFPSYWFLHSLKIYRVNLFLPNNDRPQSQYQFFLRLCKYRDLQIFLRFYNCIQQDVAIVAILNAFMIALVISLFALLHIGWEMSFSHWLLNFLTAIDTFLGILLVYGSYAKVCTNSRKIVMELKTRPPKDCFLRKNMALLKRYVKSFPSLKIFFGSVNFLEELTPIVMLHFCLNQLVSLLLLA</sequence>
<evidence type="ECO:0000313" key="2">
    <source>
        <dbReference type="EMBL" id="CAL8148640.1"/>
    </source>
</evidence>
<feature type="transmembrane region" description="Helical" evidence="1">
    <location>
        <begin position="307"/>
        <end position="329"/>
    </location>
</feature>
<comment type="caution">
    <text evidence="2">The sequence shown here is derived from an EMBL/GenBank/DDBJ whole genome shotgun (WGS) entry which is preliminary data.</text>
</comment>
<keyword evidence="3" id="KW-1185">Reference proteome</keyword>
<feature type="transmembrane region" description="Helical" evidence="1">
    <location>
        <begin position="276"/>
        <end position="301"/>
    </location>
</feature>